<protein>
    <recommendedName>
        <fullName evidence="3">Outer membrane protein beta-barrel domain-containing protein</fullName>
    </recommendedName>
</protein>
<accession>A0A9X3CWR7</accession>
<gene>
    <name evidence="1" type="ORF">OQ279_09060</name>
</gene>
<evidence type="ECO:0000313" key="2">
    <source>
        <dbReference type="Proteomes" id="UP001148482"/>
    </source>
</evidence>
<dbReference type="RefSeq" id="WP_266069573.1">
    <property type="nucleotide sequence ID" value="NZ_JAPJDA010000013.1"/>
</dbReference>
<keyword evidence="2" id="KW-1185">Reference proteome</keyword>
<name>A0A9X3CWR7_9FLAO</name>
<dbReference type="Proteomes" id="UP001148482">
    <property type="component" value="Unassembled WGS sequence"/>
</dbReference>
<evidence type="ECO:0000313" key="1">
    <source>
        <dbReference type="EMBL" id="MCX2838302.1"/>
    </source>
</evidence>
<proteinExistence type="predicted"/>
<reference evidence="1" key="1">
    <citation type="submission" date="2022-11" db="EMBL/GenBank/DDBJ databases">
        <title>Salinimicrobium profundisediminis sp. nov., isolated from deep-sea sediment of the Mariana Trench.</title>
        <authorList>
            <person name="Fu H."/>
        </authorList>
    </citation>
    <scope>NUCLEOTIDE SEQUENCE</scope>
    <source>
        <strain evidence="1">MT39</strain>
    </source>
</reference>
<sequence length="153" mass="16234">MKKFLCSLIFIAVGFTSTYAQRDIRLGVNAGIPVGDISDASDFNVGADIAYLMGFENFQLGPMVGYNHFFVDEFDDVSFLPLAATARFSLANLELGADLGYALGISDGTDGGFYYKPKIGFNLLGVGLIASYTGISIDGGTAASVNLGVEFRL</sequence>
<organism evidence="1 2">
    <name type="scientific">Salinimicrobium profundisediminis</name>
    <dbReference type="NCBI Taxonomy" id="2994553"/>
    <lineage>
        <taxon>Bacteria</taxon>
        <taxon>Pseudomonadati</taxon>
        <taxon>Bacteroidota</taxon>
        <taxon>Flavobacteriia</taxon>
        <taxon>Flavobacteriales</taxon>
        <taxon>Flavobacteriaceae</taxon>
        <taxon>Salinimicrobium</taxon>
    </lineage>
</organism>
<dbReference type="AlphaFoldDB" id="A0A9X3CWR7"/>
<dbReference type="EMBL" id="JAPJDA010000013">
    <property type="protein sequence ID" value="MCX2838302.1"/>
    <property type="molecule type" value="Genomic_DNA"/>
</dbReference>
<evidence type="ECO:0008006" key="3">
    <source>
        <dbReference type="Google" id="ProtNLM"/>
    </source>
</evidence>
<comment type="caution">
    <text evidence="1">The sequence shown here is derived from an EMBL/GenBank/DDBJ whole genome shotgun (WGS) entry which is preliminary data.</text>
</comment>